<protein>
    <recommendedName>
        <fullName evidence="6">DnaK protein</fullName>
    </recommendedName>
</protein>
<keyword evidence="2 3" id="KW-0067">ATP-binding</keyword>
<dbReference type="PANTHER" id="PTHR19375">
    <property type="entry name" value="HEAT SHOCK PROTEIN 70KDA"/>
    <property type="match status" value="1"/>
</dbReference>
<dbReference type="InterPro" id="IPR013126">
    <property type="entry name" value="Hsp_70_fam"/>
</dbReference>
<keyword evidence="1 3" id="KW-0547">Nucleotide-binding</keyword>
<comment type="similarity">
    <text evidence="3">Belongs to the heat shock protein 70 family.</text>
</comment>
<dbReference type="Pfam" id="PF00012">
    <property type="entry name" value="HSP70"/>
    <property type="match status" value="1"/>
</dbReference>
<evidence type="ECO:0000313" key="5">
    <source>
        <dbReference type="Proteomes" id="UP001470230"/>
    </source>
</evidence>
<evidence type="ECO:0000256" key="1">
    <source>
        <dbReference type="ARBA" id="ARBA00022741"/>
    </source>
</evidence>
<dbReference type="PROSITE" id="PS00329">
    <property type="entry name" value="HSP70_2"/>
    <property type="match status" value="1"/>
</dbReference>
<dbReference type="EMBL" id="JAPFFF010000001">
    <property type="protein sequence ID" value="KAK8899955.1"/>
    <property type="molecule type" value="Genomic_DNA"/>
</dbReference>
<evidence type="ECO:0000313" key="4">
    <source>
        <dbReference type="EMBL" id="KAK8899955.1"/>
    </source>
</evidence>
<sequence>MSIFAFGIDLGTTFSSIAYLKRGKPCVINIIPSKVSIPSAVAYQKDKPPIVGYDALDRQIQNPELVIYDTKRMLGRRFQDEEIQKISKAWPFKIEKSDNDDGIIINLENIGKKIRPYEASGEILKYLVDCANQDINCGHRINDVVITIPANFNEIQRQETKKAADYAGLHVLRLISEPAAAGISYSYNCDEYDEEEEEEEEENDETKKIKEKRTSNKKYYFIFDFGGGTLDVSLLTYAKKEFNVVAVDGDPMFGGRDIDELLVNHFIAKEKLENYYTDPLIMKEIRDKMNLVKIELSTKNEYKIDLNINNTKIDFQLSLEDFDKIISPVSSKLLDPVNRILNLKKLQKSDIKHIILVGGSSNMKFVEKKLKDFFGEIPYHGVDCAKAIAEGAAIVASKAHEKAKTIKDVCPYNFGDSTLGGQMSVIIKKNTPLPVTEFEKFTTVFNYQETIQFDVYEGDSENVKDNNHLGSFYISGLPREEAGEIEVTVFFELDQNGILSAHAEIKDHPELRDGIKVDVKIGDYPSKQRNDELATIKMPKDDNKSSIEKDESLEKSVLYWRLKVFFINAKSYFEEHLEDFHKCKIPKRKLEDAQKYIAINQTLLSQDPESINATELPDIINAKDCFKNFLTSYFMRLPKIPNFLNQD</sequence>
<evidence type="ECO:0000256" key="2">
    <source>
        <dbReference type="ARBA" id="ARBA00022840"/>
    </source>
</evidence>
<reference evidence="4 5" key="1">
    <citation type="submission" date="2024-04" db="EMBL/GenBank/DDBJ databases">
        <title>Tritrichomonas musculus Genome.</title>
        <authorList>
            <person name="Alves-Ferreira E."/>
            <person name="Grigg M."/>
            <person name="Lorenzi H."/>
            <person name="Galac M."/>
        </authorList>
    </citation>
    <scope>NUCLEOTIDE SEQUENCE [LARGE SCALE GENOMIC DNA]</scope>
    <source>
        <strain evidence="4 5">EAF2021</strain>
    </source>
</reference>
<dbReference type="PRINTS" id="PR00301">
    <property type="entry name" value="HEATSHOCK70"/>
</dbReference>
<name>A0ABR2L9C3_9EUKA</name>
<evidence type="ECO:0008006" key="6">
    <source>
        <dbReference type="Google" id="ProtNLM"/>
    </source>
</evidence>
<dbReference type="Gene3D" id="3.30.420.40">
    <property type="match status" value="2"/>
</dbReference>
<comment type="caution">
    <text evidence="4">The sequence shown here is derived from an EMBL/GenBank/DDBJ whole genome shotgun (WGS) entry which is preliminary data.</text>
</comment>
<keyword evidence="5" id="KW-1185">Reference proteome</keyword>
<dbReference type="SUPFAM" id="SSF100920">
    <property type="entry name" value="Heat shock protein 70kD (HSP70), peptide-binding domain"/>
    <property type="match status" value="1"/>
</dbReference>
<dbReference type="InterPro" id="IPR029047">
    <property type="entry name" value="HSP70_peptide-bd_sf"/>
</dbReference>
<dbReference type="InterPro" id="IPR018181">
    <property type="entry name" value="Heat_shock_70_CS"/>
</dbReference>
<dbReference type="Gene3D" id="2.60.34.10">
    <property type="entry name" value="Substrate Binding Domain Of DNAk, Chain A, domain 1"/>
    <property type="match status" value="1"/>
</dbReference>
<evidence type="ECO:0000256" key="3">
    <source>
        <dbReference type="RuleBase" id="RU003322"/>
    </source>
</evidence>
<dbReference type="Proteomes" id="UP001470230">
    <property type="component" value="Unassembled WGS sequence"/>
</dbReference>
<dbReference type="SUPFAM" id="SSF53067">
    <property type="entry name" value="Actin-like ATPase domain"/>
    <property type="match status" value="2"/>
</dbReference>
<gene>
    <name evidence="4" type="ORF">M9Y10_002278</name>
</gene>
<accession>A0ABR2L9C3</accession>
<proteinExistence type="inferred from homology"/>
<dbReference type="PROSITE" id="PS00297">
    <property type="entry name" value="HSP70_1"/>
    <property type="match status" value="1"/>
</dbReference>
<organism evidence="4 5">
    <name type="scientific">Tritrichomonas musculus</name>
    <dbReference type="NCBI Taxonomy" id="1915356"/>
    <lineage>
        <taxon>Eukaryota</taxon>
        <taxon>Metamonada</taxon>
        <taxon>Parabasalia</taxon>
        <taxon>Tritrichomonadida</taxon>
        <taxon>Tritrichomonadidae</taxon>
        <taxon>Tritrichomonas</taxon>
    </lineage>
</organism>
<dbReference type="Gene3D" id="3.90.640.10">
    <property type="entry name" value="Actin, Chain A, domain 4"/>
    <property type="match status" value="1"/>
</dbReference>
<dbReference type="InterPro" id="IPR043129">
    <property type="entry name" value="ATPase_NBD"/>
</dbReference>